<evidence type="ECO:0000313" key="2">
    <source>
        <dbReference type="Proteomes" id="UP000011713"/>
    </source>
</evidence>
<name>M4BLL9_HYAAE</name>
<accession>M4BLL9</accession>
<keyword evidence="2" id="KW-1185">Reference proteome</keyword>
<dbReference type="VEuPathDB" id="FungiDB:HpaG807304"/>
<evidence type="ECO:0000313" key="1">
    <source>
        <dbReference type="EnsemblProtists" id="HpaP807304"/>
    </source>
</evidence>
<dbReference type="HOGENOM" id="CLU_2908871_0_0_1"/>
<reference evidence="2" key="1">
    <citation type="journal article" date="2010" name="Science">
        <title>Signatures of adaptation to obligate biotrophy in the Hyaloperonospora arabidopsidis genome.</title>
        <authorList>
            <person name="Baxter L."/>
            <person name="Tripathy S."/>
            <person name="Ishaque N."/>
            <person name="Boot N."/>
            <person name="Cabral A."/>
            <person name="Kemen E."/>
            <person name="Thines M."/>
            <person name="Ah-Fong A."/>
            <person name="Anderson R."/>
            <person name="Badejoko W."/>
            <person name="Bittner-Eddy P."/>
            <person name="Boore J.L."/>
            <person name="Chibucos M.C."/>
            <person name="Coates M."/>
            <person name="Dehal P."/>
            <person name="Delehaunty K."/>
            <person name="Dong S."/>
            <person name="Downton P."/>
            <person name="Dumas B."/>
            <person name="Fabro G."/>
            <person name="Fronick C."/>
            <person name="Fuerstenberg S.I."/>
            <person name="Fulton L."/>
            <person name="Gaulin E."/>
            <person name="Govers F."/>
            <person name="Hughes L."/>
            <person name="Humphray S."/>
            <person name="Jiang R.H."/>
            <person name="Judelson H."/>
            <person name="Kamoun S."/>
            <person name="Kyung K."/>
            <person name="Meijer H."/>
            <person name="Minx P."/>
            <person name="Morris P."/>
            <person name="Nelson J."/>
            <person name="Phuntumart V."/>
            <person name="Qutob D."/>
            <person name="Rehmany A."/>
            <person name="Rougon-Cardoso A."/>
            <person name="Ryden P."/>
            <person name="Torto-Alalibo T."/>
            <person name="Studholme D."/>
            <person name="Wang Y."/>
            <person name="Win J."/>
            <person name="Wood J."/>
            <person name="Clifton S.W."/>
            <person name="Rogers J."/>
            <person name="Van den Ackerveken G."/>
            <person name="Jones J.D."/>
            <person name="McDowell J.M."/>
            <person name="Beynon J."/>
            <person name="Tyler B.M."/>
        </authorList>
    </citation>
    <scope>NUCLEOTIDE SEQUENCE [LARGE SCALE GENOMIC DNA]</scope>
    <source>
        <strain evidence="2">Emoy2</strain>
    </source>
</reference>
<proteinExistence type="predicted"/>
<sequence length="62" mass="7319">MHGAKVSPGHMWYLSPQLNAKSWIRVRVVVHVNCTRAKVCYPHYPGIRNEMEAAKRTMWRRL</sequence>
<protein>
    <submittedName>
        <fullName evidence="1">Uncharacterized protein</fullName>
    </submittedName>
</protein>
<dbReference type="InParanoid" id="M4BLL9"/>
<reference evidence="1" key="2">
    <citation type="submission" date="2015-06" db="UniProtKB">
        <authorList>
            <consortium name="EnsemblProtists"/>
        </authorList>
    </citation>
    <scope>IDENTIFICATION</scope>
    <source>
        <strain evidence="1">Emoy2</strain>
    </source>
</reference>
<organism evidence="1 2">
    <name type="scientific">Hyaloperonospora arabidopsidis (strain Emoy2)</name>
    <name type="common">Downy mildew agent</name>
    <name type="synonym">Peronospora arabidopsidis</name>
    <dbReference type="NCBI Taxonomy" id="559515"/>
    <lineage>
        <taxon>Eukaryota</taxon>
        <taxon>Sar</taxon>
        <taxon>Stramenopiles</taxon>
        <taxon>Oomycota</taxon>
        <taxon>Peronosporomycetes</taxon>
        <taxon>Peronosporales</taxon>
        <taxon>Peronosporaceae</taxon>
        <taxon>Hyaloperonospora</taxon>
    </lineage>
</organism>
<dbReference type="EMBL" id="JH598389">
    <property type="status" value="NOT_ANNOTATED_CDS"/>
    <property type="molecule type" value="Genomic_DNA"/>
</dbReference>
<dbReference type="Proteomes" id="UP000011713">
    <property type="component" value="Unassembled WGS sequence"/>
</dbReference>
<dbReference type="EnsemblProtists" id="HpaT807304">
    <property type="protein sequence ID" value="HpaP807304"/>
    <property type="gene ID" value="HpaG807304"/>
</dbReference>
<dbReference type="AlphaFoldDB" id="M4BLL9"/>